<evidence type="ECO:0000259" key="2">
    <source>
        <dbReference type="Pfam" id="PF00857"/>
    </source>
</evidence>
<dbReference type="Proteomes" id="UP001515480">
    <property type="component" value="Unassembled WGS sequence"/>
</dbReference>
<dbReference type="InterPro" id="IPR036380">
    <property type="entry name" value="Isochorismatase-like_sf"/>
</dbReference>
<dbReference type="SUPFAM" id="SSF52499">
    <property type="entry name" value="Isochorismatase-like hydrolases"/>
    <property type="match status" value="1"/>
</dbReference>
<dbReference type="InterPro" id="IPR000868">
    <property type="entry name" value="Isochorismatase-like_dom"/>
</dbReference>
<feature type="domain" description="Isochorismatase-like" evidence="2">
    <location>
        <begin position="14"/>
        <end position="166"/>
    </location>
</feature>
<organism evidence="3 4">
    <name type="scientific">Prymnesium parvum</name>
    <name type="common">Toxic golden alga</name>
    <dbReference type="NCBI Taxonomy" id="97485"/>
    <lineage>
        <taxon>Eukaryota</taxon>
        <taxon>Haptista</taxon>
        <taxon>Haptophyta</taxon>
        <taxon>Prymnesiophyceae</taxon>
        <taxon>Prymnesiales</taxon>
        <taxon>Prymnesiaceae</taxon>
        <taxon>Prymnesium</taxon>
    </lineage>
</organism>
<evidence type="ECO:0000313" key="3">
    <source>
        <dbReference type="EMBL" id="KAL1500565.1"/>
    </source>
</evidence>
<dbReference type="AlphaFoldDB" id="A0AB34IKL2"/>
<dbReference type="PANTHER" id="PTHR14119">
    <property type="entry name" value="HYDROLASE"/>
    <property type="match status" value="1"/>
</dbReference>
<gene>
    <name evidence="3" type="ORF">AB1Y20_013220</name>
</gene>
<evidence type="ECO:0000313" key="4">
    <source>
        <dbReference type="Proteomes" id="UP001515480"/>
    </source>
</evidence>
<dbReference type="PANTHER" id="PTHR14119:SF3">
    <property type="entry name" value="ISOCHORISMATASE DOMAIN-CONTAINING PROTEIN 2"/>
    <property type="match status" value="1"/>
</dbReference>
<accession>A0AB34IKL2</accession>
<evidence type="ECO:0000256" key="1">
    <source>
        <dbReference type="ARBA" id="ARBA00006336"/>
    </source>
</evidence>
<reference evidence="3 4" key="1">
    <citation type="journal article" date="2024" name="Science">
        <title>Giant polyketide synthase enzymes in the biosynthesis of giant marine polyether toxins.</title>
        <authorList>
            <person name="Fallon T.R."/>
            <person name="Shende V.V."/>
            <person name="Wierzbicki I.H."/>
            <person name="Pendleton A.L."/>
            <person name="Watervoot N.F."/>
            <person name="Auber R.P."/>
            <person name="Gonzalez D.J."/>
            <person name="Wisecaver J.H."/>
            <person name="Moore B.S."/>
        </authorList>
    </citation>
    <scope>NUCLEOTIDE SEQUENCE [LARGE SCALE GENOMIC DNA]</scope>
    <source>
        <strain evidence="3 4">12B1</strain>
    </source>
</reference>
<sequence length="200" mass="21795">MASRLGRLRADQCVFFLCDVQQKFAPVIHNFSAVVTGAQRLAEAAKCLQIPVVVTEQYPKGLGRTVDSLTARLDGANVTTFEKTEFTMVTAEVRRALGEPANAARRSVVLVGLEAHICVQQTTLDLIEMGYGVHLCVDAVSSQTAVDRSVGLHRADRAGAFLTSTESVLFELIKSKDHPQFKTISNTIKATTFEQPLSFP</sequence>
<name>A0AB34IKL2_PRYPA</name>
<protein>
    <recommendedName>
        <fullName evidence="2">Isochorismatase-like domain-containing protein</fullName>
    </recommendedName>
</protein>
<dbReference type="Pfam" id="PF00857">
    <property type="entry name" value="Isochorismatase"/>
    <property type="match status" value="1"/>
</dbReference>
<comment type="similarity">
    <text evidence="1">Belongs to the isochorismatase family.</text>
</comment>
<proteinExistence type="inferred from homology"/>
<comment type="caution">
    <text evidence="3">The sequence shown here is derived from an EMBL/GenBank/DDBJ whole genome shotgun (WGS) entry which is preliminary data.</text>
</comment>
<dbReference type="EMBL" id="JBGBPQ010000023">
    <property type="protein sequence ID" value="KAL1500565.1"/>
    <property type="molecule type" value="Genomic_DNA"/>
</dbReference>
<dbReference type="Gene3D" id="3.40.50.850">
    <property type="entry name" value="Isochorismatase-like"/>
    <property type="match status" value="1"/>
</dbReference>
<keyword evidence="4" id="KW-1185">Reference proteome</keyword>
<dbReference type="InterPro" id="IPR050993">
    <property type="entry name" value="Isochorismatase_domain"/>
</dbReference>